<feature type="region of interest" description="Disordered" evidence="9">
    <location>
        <begin position="72"/>
        <end position="151"/>
    </location>
</feature>
<dbReference type="InterPro" id="IPR033315">
    <property type="entry name" value="Fan1-like"/>
</dbReference>
<dbReference type="GO" id="GO:0070336">
    <property type="term" value="F:flap-structured DNA binding"/>
    <property type="evidence" value="ECO:0007669"/>
    <property type="project" value="TreeGrafter"/>
</dbReference>
<comment type="similarity">
    <text evidence="2 8">Belongs to the FAN1 family.</text>
</comment>
<evidence type="ECO:0000256" key="8">
    <source>
        <dbReference type="RuleBase" id="RU365033"/>
    </source>
</evidence>
<comment type="cofactor">
    <cofactor evidence="8">
        <name>Mg(2+)</name>
        <dbReference type="ChEBI" id="CHEBI:18420"/>
    </cofactor>
    <cofactor evidence="8">
        <name>Mn(2+)</name>
        <dbReference type="ChEBI" id="CHEBI:29035"/>
    </cofactor>
</comment>
<dbReference type="GO" id="GO:0017108">
    <property type="term" value="F:5'-flap endonuclease activity"/>
    <property type="evidence" value="ECO:0007669"/>
    <property type="project" value="TreeGrafter"/>
</dbReference>
<comment type="function">
    <text evidence="8">Nuclease required for the repair of DNA interstrand cross-links (ICL). Acts as a 5'-3' exonuclease that anchors at a cut end of DNA and cleaves DNA successively at every third nucleotide, allowing to excise an ICL from one strand through flanking incisions.</text>
</comment>
<dbReference type="GO" id="GO:0036297">
    <property type="term" value="P:interstrand cross-link repair"/>
    <property type="evidence" value="ECO:0007669"/>
    <property type="project" value="InterPro"/>
</dbReference>
<dbReference type="GO" id="GO:0046872">
    <property type="term" value="F:metal ion binding"/>
    <property type="evidence" value="ECO:0007669"/>
    <property type="project" value="UniProtKB-KW"/>
</dbReference>
<organism evidence="11 12">
    <name type="scientific">Trichomalopsis sarcophagae</name>
    <dbReference type="NCBI Taxonomy" id="543379"/>
    <lineage>
        <taxon>Eukaryota</taxon>
        <taxon>Metazoa</taxon>
        <taxon>Ecdysozoa</taxon>
        <taxon>Arthropoda</taxon>
        <taxon>Hexapoda</taxon>
        <taxon>Insecta</taxon>
        <taxon>Pterygota</taxon>
        <taxon>Neoptera</taxon>
        <taxon>Endopterygota</taxon>
        <taxon>Hymenoptera</taxon>
        <taxon>Apocrita</taxon>
        <taxon>Proctotrupomorpha</taxon>
        <taxon>Chalcidoidea</taxon>
        <taxon>Pteromalidae</taxon>
        <taxon>Pteromalinae</taxon>
        <taxon>Trichomalopsis</taxon>
    </lineage>
</organism>
<sequence length="858" mass="98317">MSQSNFQQTRIDQFYKVVSNKNTGCGVKLSPELLKQKSNSSRKSLSLLRKKRNSTKMSNFVESEVQILEQKTSKCSQSLKRTSSSELENSPKKVKSSVADSSPQNTNNQTPLKLRSPNQITSPGKVSNFTPKKSPQKNRNSSSPNKSSPRKLFFDDRINIENVQQAIENLNLLRQGSIVPNEFNLNSVYQCVEFSIVYSDAIIPNAHKFELKDIIFPQEKHADHLLMVVMDVFSNPINCGYFTREELDLIFSLFTLSPESQMLFVRLLKRKLSWHRTSSIKYPEVSSDLDPFFKELVQSGFCTSDLETTDTPVLLNMLQVDEVRTTCQKLKIDHRGNKSLLMERLLKYGNSSKSFFIGAKSPKSVLRSKALTILQPCVCLPEKIINLFDRIFTLLHPVQDPSESIADLFLTLTSVHKGEILFPPIEKQESFPIFQNRAHLISFVESKNALKEILALIEKKDWEAVRDLGQLALRQLSKADKSDCESSLPLHIRKFIPEYTWVKVLSISVDAFKKTPETIQEAVNILETLIAEKSFTQSSQGRWYSELALIEMHHRKDLERSAELTLHALQQVTLTEVDVSGLLERLRKLMRRKTGISNETKSKIQKVQEELENQGIVIQTTRSTTIFATMASRAEAGGKSTWSVTINDNDKYYGSVEMLALQHYTAEKSYHAGLHCEGSLPVTLFAVFFWDELYKTFVPGAFVSKYQDAPLDLFTAEFFNNRKKFIEEKIKFVRALDLDTFTDWMQDRFLNYKQYRSVMSNTLFKNDQHFKEIVTCLGIDGVTGICERLVLNFRLWRSGFPDLILWNSLTAKCKIVEVKGPGDTLSEKQKLWLQYLERLGIDVEVCHVEGMYLDIFYI</sequence>
<dbReference type="EMBL" id="NNAY01002706">
    <property type="protein sequence ID" value="OXU20737.1"/>
    <property type="molecule type" value="Genomic_DNA"/>
</dbReference>
<evidence type="ECO:0000256" key="6">
    <source>
        <dbReference type="ARBA" id="ARBA00022842"/>
    </source>
</evidence>
<reference evidence="11 12" key="1">
    <citation type="journal article" date="2017" name="Curr. Biol.">
        <title>The Evolution of Venom by Co-option of Single-Copy Genes.</title>
        <authorList>
            <person name="Martinson E.O."/>
            <person name="Mrinalini"/>
            <person name="Kelkar Y.D."/>
            <person name="Chang C.H."/>
            <person name="Werren J.H."/>
        </authorList>
    </citation>
    <scope>NUCLEOTIDE SEQUENCE [LARGE SCALE GENOMIC DNA]</scope>
    <source>
        <strain evidence="11 12">Alberta</strain>
        <tissue evidence="11">Whole body</tissue>
    </source>
</reference>
<dbReference type="InterPro" id="IPR049132">
    <property type="entry name" value="FAN1-like_euk"/>
</dbReference>
<keyword evidence="12" id="KW-1185">Reference proteome</keyword>
<dbReference type="STRING" id="543379.A0A232EQZ2"/>
<keyword evidence="6 8" id="KW-0460">Magnesium</keyword>
<name>A0A232EQZ2_9HYME</name>
<evidence type="ECO:0000256" key="7">
    <source>
        <dbReference type="ARBA" id="ARBA00023211"/>
    </source>
</evidence>
<proteinExistence type="inferred from homology"/>
<evidence type="ECO:0000256" key="5">
    <source>
        <dbReference type="ARBA" id="ARBA00022801"/>
    </source>
</evidence>
<evidence type="ECO:0000313" key="12">
    <source>
        <dbReference type="Proteomes" id="UP000215335"/>
    </source>
</evidence>
<dbReference type="GO" id="GO:0008409">
    <property type="term" value="F:5'-3' exonuclease activity"/>
    <property type="evidence" value="ECO:0007669"/>
    <property type="project" value="TreeGrafter"/>
</dbReference>
<feature type="compositionally biased region" description="Polar residues" evidence="9">
    <location>
        <begin position="72"/>
        <end position="88"/>
    </location>
</feature>
<dbReference type="InterPro" id="IPR049126">
    <property type="entry name" value="FAN1-like_TPR"/>
</dbReference>
<keyword evidence="4 8" id="KW-0479">Metal-binding</keyword>
<feature type="compositionally biased region" description="Polar residues" evidence="9">
    <location>
        <begin position="98"/>
        <end position="130"/>
    </location>
</feature>
<comment type="caution">
    <text evidence="11">The sequence shown here is derived from an EMBL/GenBank/DDBJ whole genome shotgun (WGS) entry which is preliminary data.</text>
</comment>
<dbReference type="PANTHER" id="PTHR15749:SF4">
    <property type="entry name" value="FANCONI-ASSOCIATED NUCLEASE 1"/>
    <property type="match status" value="1"/>
</dbReference>
<dbReference type="GO" id="GO:0004528">
    <property type="term" value="F:phosphodiesterase I activity"/>
    <property type="evidence" value="ECO:0007669"/>
    <property type="project" value="UniProtKB-EC"/>
</dbReference>
<evidence type="ECO:0000259" key="10">
    <source>
        <dbReference type="PROSITE" id="PS50800"/>
    </source>
</evidence>
<evidence type="ECO:0000256" key="9">
    <source>
        <dbReference type="SAM" id="MobiDB-lite"/>
    </source>
</evidence>
<comment type="catalytic activity">
    <reaction evidence="1 8">
        <text>Hydrolytically removes 5'-nucleotides successively from the 3'-hydroxy termini of 3'-hydroxy-terminated oligonucleotides.</text>
        <dbReference type="EC" id="3.1.4.1"/>
    </reaction>
</comment>
<dbReference type="InterPro" id="IPR014883">
    <property type="entry name" value="VRR_NUC"/>
</dbReference>
<gene>
    <name evidence="11" type="ORF">TSAR_005234</name>
</gene>
<accession>A0A232EQZ2</accession>
<keyword evidence="7 8" id="KW-0464">Manganese</keyword>
<keyword evidence="8" id="KW-0234">DNA repair</keyword>
<dbReference type="Pfam" id="PF21170">
    <property type="entry name" value="FAN1_TPR"/>
    <property type="match status" value="1"/>
</dbReference>
<dbReference type="GO" id="GO:0005634">
    <property type="term" value="C:nucleus"/>
    <property type="evidence" value="ECO:0007669"/>
    <property type="project" value="UniProtKB-SubCell"/>
</dbReference>
<dbReference type="OrthoDB" id="76364at2759"/>
<evidence type="ECO:0000256" key="2">
    <source>
        <dbReference type="ARBA" id="ARBA00005533"/>
    </source>
</evidence>
<dbReference type="SMART" id="SM00990">
    <property type="entry name" value="VRR_NUC"/>
    <property type="match status" value="1"/>
</dbReference>
<evidence type="ECO:0000256" key="4">
    <source>
        <dbReference type="ARBA" id="ARBA00022723"/>
    </source>
</evidence>
<evidence type="ECO:0000256" key="3">
    <source>
        <dbReference type="ARBA" id="ARBA00022722"/>
    </source>
</evidence>
<feature type="compositionally biased region" description="Low complexity" evidence="9">
    <location>
        <begin position="131"/>
        <end position="151"/>
    </location>
</feature>
<feature type="compositionally biased region" description="Low complexity" evidence="9">
    <location>
        <begin position="36"/>
        <end position="47"/>
    </location>
</feature>
<dbReference type="InterPro" id="IPR003034">
    <property type="entry name" value="SAP_dom"/>
</dbReference>
<dbReference type="Proteomes" id="UP000215335">
    <property type="component" value="Unassembled WGS sequence"/>
</dbReference>
<dbReference type="PANTHER" id="PTHR15749">
    <property type="entry name" value="FANCONI-ASSOCIATED NUCLEASE 1"/>
    <property type="match status" value="1"/>
</dbReference>
<keyword evidence="5 8" id="KW-0378">Hydrolase</keyword>
<dbReference type="InterPro" id="IPR011856">
    <property type="entry name" value="tRNA_endonuc-like_dom_sf"/>
</dbReference>
<dbReference type="Pfam" id="PF08774">
    <property type="entry name" value="VRR_NUC"/>
    <property type="match status" value="1"/>
</dbReference>
<comment type="subcellular location">
    <subcellularLocation>
        <location evidence="8">Nucleus</location>
    </subcellularLocation>
</comment>
<dbReference type="EC" id="3.1.4.1" evidence="8"/>
<feature type="domain" description="SAP" evidence="10">
    <location>
        <begin position="315"/>
        <end position="349"/>
    </location>
</feature>
<protein>
    <recommendedName>
        <fullName evidence="8">Fanconi-associated nuclease</fullName>
        <ecNumber evidence="8">3.1.4.1</ecNumber>
    </recommendedName>
</protein>
<evidence type="ECO:0000256" key="1">
    <source>
        <dbReference type="ARBA" id="ARBA00000983"/>
    </source>
</evidence>
<dbReference type="PROSITE" id="PS50800">
    <property type="entry name" value="SAP"/>
    <property type="match status" value="1"/>
</dbReference>
<keyword evidence="8" id="KW-0539">Nucleus</keyword>
<evidence type="ECO:0000313" key="11">
    <source>
        <dbReference type="EMBL" id="OXU20737.1"/>
    </source>
</evidence>
<dbReference type="Gene3D" id="3.40.1350.10">
    <property type="match status" value="1"/>
</dbReference>
<keyword evidence="3 8" id="KW-0540">Nuclease</keyword>
<dbReference type="CDD" id="cd22326">
    <property type="entry name" value="FAN1-like"/>
    <property type="match status" value="1"/>
</dbReference>
<feature type="region of interest" description="Disordered" evidence="9">
    <location>
        <begin position="22"/>
        <end position="53"/>
    </location>
</feature>
<keyword evidence="8" id="KW-0227">DNA damage</keyword>
<dbReference type="AlphaFoldDB" id="A0A232EQZ2"/>